<feature type="transmembrane region" description="Helical" evidence="7">
    <location>
        <begin position="12"/>
        <end position="34"/>
    </location>
</feature>
<keyword evidence="5 7" id="KW-1133">Transmembrane helix</keyword>
<keyword evidence="4 7" id="KW-0812">Transmembrane</keyword>
<dbReference type="GO" id="GO:0005886">
    <property type="term" value="C:plasma membrane"/>
    <property type="evidence" value="ECO:0007669"/>
    <property type="project" value="UniProtKB-SubCell"/>
</dbReference>
<dbReference type="AlphaFoldDB" id="A0AAE9XFB8"/>
<evidence type="ECO:0000313" key="8">
    <source>
        <dbReference type="EMBL" id="WCG22711.1"/>
    </source>
</evidence>
<feature type="transmembrane region" description="Helical" evidence="7">
    <location>
        <begin position="424"/>
        <end position="442"/>
    </location>
</feature>
<evidence type="ECO:0000313" key="9">
    <source>
        <dbReference type="Proteomes" id="UP001179600"/>
    </source>
</evidence>
<feature type="transmembrane region" description="Helical" evidence="7">
    <location>
        <begin position="145"/>
        <end position="166"/>
    </location>
</feature>
<sequence>MNNNLTKSIKTGFLYTALGKYGNMIIQLIINAILSRLLTPNDYGVVAVVTVFIVFFQMLADMGIGPAIIQSKSLDKKDIESLFTLSIVLSFILGIFFFIFGFGIAWFYNNSMYISISSYLSISVFFYSLIIVPNAVLLKNQQFKFVSMAKLIASIIAGLVGITAAYNGFGVYALVVNNIANALVSFLLLFVFSRVKATKKINKQAYLKIRDFSKNQFGFNFINYFSRNMDNILIGKFISEQALGNYSKAYQLLMYPNSLLAGVITPVLQPVLSNHENDVEVIKEVYSKVIRVLALIGLPLSVFLSMNAKYIIYFMFGNQWGGAVTTFSILSTTVWIQMLLSSTGAIFQSRNKTNYLFFGGSVSACILVGAIILGIFTQDIEKLSIILVCGFVLNFVFSFWLLTNKALETNLLYVLKELKNPFKLSLLLIVVFYLFNMTQFNNSVFVELIIRSLVFGLTFLLGAYFMGEITVLKKILIEKRR</sequence>
<dbReference type="EMBL" id="CP116507">
    <property type="protein sequence ID" value="WCG22711.1"/>
    <property type="molecule type" value="Genomic_DNA"/>
</dbReference>
<evidence type="ECO:0000256" key="4">
    <source>
        <dbReference type="ARBA" id="ARBA00022692"/>
    </source>
</evidence>
<evidence type="ECO:0000256" key="6">
    <source>
        <dbReference type="ARBA" id="ARBA00023136"/>
    </source>
</evidence>
<feature type="transmembrane region" description="Helical" evidence="7">
    <location>
        <begin position="292"/>
        <end position="316"/>
    </location>
</feature>
<feature type="transmembrane region" description="Helical" evidence="7">
    <location>
        <begin position="46"/>
        <end position="69"/>
    </location>
</feature>
<protein>
    <submittedName>
        <fullName evidence="8">Lipopolysaccharide biosynthesis protein</fullName>
    </submittedName>
</protein>
<dbReference type="Proteomes" id="UP001179600">
    <property type="component" value="Chromosome"/>
</dbReference>
<accession>A0AAE9XFB8</accession>
<reference evidence="8" key="1">
    <citation type="submission" date="2023-01" db="EMBL/GenBank/DDBJ databases">
        <title>Oxazolidinone resistance genes in florfenicol resistant enterococci from beef cattle and veal calves at slaughter.</title>
        <authorList>
            <person name="Biggel M."/>
        </authorList>
    </citation>
    <scope>NUCLEOTIDE SEQUENCE</scope>
    <source>
        <strain evidence="8">K204-1</strain>
    </source>
</reference>
<dbReference type="RefSeq" id="WP_272163352.1">
    <property type="nucleotide sequence ID" value="NZ_CP116507.1"/>
</dbReference>
<feature type="transmembrane region" description="Helical" evidence="7">
    <location>
        <begin position="81"/>
        <end position="108"/>
    </location>
</feature>
<organism evidence="8 9">
    <name type="scientific">Vagococcus lutrae</name>
    <dbReference type="NCBI Taxonomy" id="81947"/>
    <lineage>
        <taxon>Bacteria</taxon>
        <taxon>Bacillati</taxon>
        <taxon>Bacillota</taxon>
        <taxon>Bacilli</taxon>
        <taxon>Lactobacillales</taxon>
        <taxon>Enterococcaceae</taxon>
        <taxon>Vagococcus</taxon>
    </lineage>
</organism>
<evidence type="ECO:0000256" key="3">
    <source>
        <dbReference type="ARBA" id="ARBA00022475"/>
    </source>
</evidence>
<dbReference type="CDD" id="cd13127">
    <property type="entry name" value="MATE_tuaB_like"/>
    <property type="match status" value="1"/>
</dbReference>
<evidence type="ECO:0000256" key="7">
    <source>
        <dbReference type="SAM" id="Phobius"/>
    </source>
</evidence>
<feature type="transmembrane region" description="Helical" evidence="7">
    <location>
        <begin position="322"/>
        <end position="343"/>
    </location>
</feature>
<evidence type="ECO:0000256" key="2">
    <source>
        <dbReference type="ARBA" id="ARBA00007430"/>
    </source>
</evidence>
<name>A0AAE9XFB8_9ENTE</name>
<gene>
    <name evidence="8" type="ORF">PML95_00130</name>
</gene>
<evidence type="ECO:0000256" key="5">
    <source>
        <dbReference type="ARBA" id="ARBA00022989"/>
    </source>
</evidence>
<feature type="transmembrane region" description="Helical" evidence="7">
    <location>
        <begin position="114"/>
        <end position="138"/>
    </location>
</feature>
<dbReference type="InterPro" id="IPR050833">
    <property type="entry name" value="Poly_Biosynth_Transport"/>
</dbReference>
<dbReference type="PANTHER" id="PTHR30250">
    <property type="entry name" value="PST FAMILY PREDICTED COLANIC ACID TRANSPORTER"/>
    <property type="match status" value="1"/>
</dbReference>
<comment type="subcellular location">
    <subcellularLocation>
        <location evidence="1">Cell membrane</location>
        <topology evidence="1">Multi-pass membrane protein</topology>
    </subcellularLocation>
</comment>
<dbReference type="Pfam" id="PF13440">
    <property type="entry name" value="Polysacc_synt_3"/>
    <property type="match status" value="1"/>
</dbReference>
<feature type="transmembrane region" description="Helical" evidence="7">
    <location>
        <begin position="383"/>
        <end position="403"/>
    </location>
</feature>
<evidence type="ECO:0000256" key="1">
    <source>
        <dbReference type="ARBA" id="ARBA00004651"/>
    </source>
</evidence>
<feature type="transmembrane region" description="Helical" evidence="7">
    <location>
        <begin position="448"/>
        <end position="472"/>
    </location>
</feature>
<keyword evidence="6 7" id="KW-0472">Membrane</keyword>
<proteinExistence type="inferred from homology"/>
<dbReference type="PANTHER" id="PTHR30250:SF10">
    <property type="entry name" value="LIPOPOLYSACCHARIDE BIOSYNTHESIS PROTEIN WZXC"/>
    <property type="match status" value="1"/>
</dbReference>
<feature type="transmembrane region" description="Helical" evidence="7">
    <location>
        <begin position="355"/>
        <end position="377"/>
    </location>
</feature>
<keyword evidence="3" id="KW-1003">Cell membrane</keyword>
<feature type="transmembrane region" description="Helical" evidence="7">
    <location>
        <begin position="172"/>
        <end position="192"/>
    </location>
</feature>
<comment type="similarity">
    <text evidence="2">Belongs to the polysaccharide synthase family.</text>
</comment>